<name>A0ABS4KNE9_9FIRM</name>
<dbReference type="EMBL" id="JAGGLI010000035">
    <property type="protein sequence ID" value="MBP2028666.1"/>
    <property type="molecule type" value="Genomic_DNA"/>
</dbReference>
<dbReference type="RefSeq" id="WP_209661726.1">
    <property type="nucleotide sequence ID" value="NZ_JAGGLI010000035.1"/>
</dbReference>
<gene>
    <name evidence="2" type="ORF">J2Z35_002496</name>
</gene>
<dbReference type="Proteomes" id="UP001314903">
    <property type="component" value="Unassembled WGS sequence"/>
</dbReference>
<comment type="caution">
    <text evidence="2">The sequence shown here is derived from an EMBL/GenBank/DDBJ whole genome shotgun (WGS) entry which is preliminary data.</text>
</comment>
<proteinExistence type="predicted"/>
<evidence type="ECO:0000313" key="3">
    <source>
        <dbReference type="Proteomes" id="UP001314903"/>
    </source>
</evidence>
<reference evidence="2 3" key="1">
    <citation type="submission" date="2021-03" db="EMBL/GenBank/DDBJ databases">
        <title>Genomic Encyclopedia of Type Strains, Phase IV (KMG-IV): sequencing the most valuable type-strain genomes for metagenomic binning, comparative biology and taxonomic classification.</title>
        <authorList>
            <person name="Goeker M."/>
        </authorList>
    </citation>
    <scope>NUCLEOTIDE SEQUENCE [LARGE SCALE GENOMIC DNA]</scope>
    <source>
        <strain evidence="2 3">DSM 27512</strain>
    </source>
</reference>
<accession>A0ABS4KNE9</accession>
<feature type="domain" description="N-acetyltransferase" evidence="1">
    <location>
        <begin position="1"/>
        <end position="165"/>
    </location>
</feature>
<dbReference type="SUPFAM" id="SSF55729">
    <property type="entry name" value="Acyl-CoA N-acyltransferases (Nat)"/>
    <property type="match status" value="1"/>
</dbReference>
<dbReference type="InterPro" id="IPR016181">
    <property type="entry name" value="Acyl_CoA_acyltransferase"/>
</dbReference>
<dbReference type="InterPro" id="IPR000182">
    <property type="entry name" value="GNAT_dom"/>
</dbReference>
<keyword evidence="3" id="KW-1185">Reference proteome</keyword>
<dbReference type="Pfam" id="PF13508">
    <property type="entry name" value="Acetyltransf_7"/>
    <property type="match status" value="1"/>
</dbReference>
<sequence>MIRNYCDKDLEECRKLWRELTEHHRDIYQDSKIGGDTPEDYFDEHLDKIGATNIFVYELDNKVIGFYGTIYKEEEVEIEPLVISKEFRGKKIGQEMVRHAVYNAKINKMRFICVKPLARNLEAINFYYKEGFDTLGAIEMLIDLKENENDYWKNGFDISKFDFNY</sequence>
<dbReference type="CDD" id="cd04301">
    <property type="entry name" value="NAT_SF"/>
    <property type="match status" value="1"/>
</dbReference>
<evidence type="ECO:0000259" key="1">
    <source>
        <dbReference type="PROSITE" id="PS51186"/>
    </source>
</evidence>
<dbReference type="PROSITE" id="PS51186">
    <property type="entry name" value="GNAT"/>
    <property type="match status" value="1"/>
</dbReference>
<dbReference type="Gene3D" id="3.40.630.30">
    <property type="match status" value="1"/>
</dbReference>
<evidence type="ECO:0000313" key="2">
    <source>
        <dbReference type="EMBL" id="MBP2028666.1"/>
    </source>
</evidence>
<protein>
    <submittedName>
        <fullName evidence="2">GNAT superfamily N-acetyltransferase</fullName>
    </submittedName>
</protein>
<organism evidence="2 3">
    <name type="scientific">Acetoanaerobium pronyense</name>
    <dbReference type="NCBI Taxonomy" id="1482736"/>
    <lineage>
        <taxon>Bacteria</taxon>
        <taxon>Bacillati</taxon>
        <taxon>Bacillota</taxon>
        <taxon>Clostridia</taxon>
        <taxon>Peptostreptococcales</taxon>
        <taxon>Filifactoraceae</taxon>
        <taxon>Acetoanaerobium</taxon>
    </lineage>
</organism>